<name>A0A426ZMM2_ENSVE</name>
<proteinExistence type="predicted"/>
<evidence type="ECO:0000313" key="1">
    <source>
        <dbReference type="EMBL" id="RRT65174.1"/>
    </source>
</evidence>
<evidence type="ECO:0000313" key="2">
    <source>
        <dbReference type="Proteomes" id="UP000287651"/>
    </source>
</evidence>
<reference evidence="1 2" key="1">
    <citation type="journal article" date="2014" name="Agronomy (Basel)">
        <title>A Draft Genome Sequence for Ensete ventricosum, the Drought-Tolerant Tree Against Hunger.</title>
        <authorList>
            <person name="Harrison J."/>
            <person name="Moore K.A."/>
            <person name="Paszkiewicz K."/>
            <person name="Jones T."/>
            <person name="Grant M."/>
            <person name="Ambacheew D."/>
            <person name="Muzemil S."/>
            <person name="Studholme D.J."/>
        </authorList>
    </citation>
    <scope>NUCLEOTIDE SEQUENCE [LARGE SCALE GENOMIC DNA]</scope>
</reference>
<organism evidence="1 2">
    <name type="scientific">Ensete ventricosum</name>
    <name type="common">Abyssinian banana</name>
    <name type="synonym">Musa ensete</name>
    <dbReference type="NCBI Taxonomy" id="4639"/>
    <lineage>
        <taxon>Eukaryota</taxon>
        <taxon>Viridiplantae</taxon>
        <taxon>Streptophyta</taxon>
        <taxon>Embryophyta</taxon>
        <taxon>Tracheophyta</taxon>
        <taxon>Spermatophyta</taxon>
        <taxon>Magnoliopsida</taxon>
        <taxon>Liliopsida</taxon>
        <taxon>Zingiberales</taxon>
        <taxon>Musaceae</taxon>
        <taxon>Ensete</taxon>
    </lineage>
</organism>
<comment type="caution">
    <text evidence="1">The sequence shown here is derived from an EMBL/GenBank/DDBJ whole genome shotgun (WGS) entry which is preliminary data.</text>
</comment>
<dbReference type="AlphaFoldDB" id="A0A426ZMM2"/>
<gene>
    <name evidence="1" type="ORF">B296_00032664</name>
</gene>
<protein>
    <submittedName>
        <fullName evidence="1">Uncharacterized protein</fullName>
    </submittedName>
</protein>
<dbReference type="EMBL" id="AMZH03005908">
    <property type="protein sequence ID" value="RRT65174.1"/>
    <property type="molecule type" value="Genomic_DNA"/>
</dbReference>
<dbReference type="Proteomes" id="UP000287651">
    <property type="component" value="Unassembled WGS sequence"/>
</dbReference>
<sequence>MCLYCLLRVVHARSTAPKPITIVVIYHLQSICTGGRVGVGVGVGLAFPVYASILTSWHPLLSWIGSLPQRGGVRDLHGTLNRTLLTFWISASSSQIITPADVHGDRYKGMNCLLFTVITGCRLRKWLDDMTVHLRSSKQNQTTVFDFSEGVRELLQLMCPTTRSRPPCTLFEATTLVIFLERSQIFLHVSQEKQCHIFLTTV</sequence>
<accession>A0A426ZMM2</accession>